<dbReference type="SUPFAM" id="SSF56349">
    <property type="entry name" value="DNA breaking-rejoining enzymes"/>
    <property type="match status" value="1"/>
</dbReference>
<evidence type="ECO:0000256" key="1">
    <source>
        <dbReference type="ARBA" id="ARBA00004496"/>
    </source>
</evidence>
<evidence type="ECO:0000256" key="3">
    <source>
        <dbReference type="ARBA" id="ARBA00022490"/>
    </source>
</evidence>
<dbReference type="InterPro" id="IPR023009">
    <property type="entry name" value="Tyrosine_recombinase_XerC/XerD"/>
</dbReference>
<sequence length="323" mass="34839">MTDAHGKAGPGAGWVDAWLRHLATQRKLSPRTVEAYGRDLAELAALSGDADWTAVTHADIRRYTARLHAGGQQPRSIARKLSGWRSFFGWLAEHTALPANPVEGVRAPKRTKPLPKALSVDHAVQLVATPARTAATPTPAELCNSAMFELLYSSGLRVSELCGLDLHFHKAQDGLEASSGWLERDNAEVVVTGKGNKMRRVPVGQAALAAIAAWLQARPAPADGSGALFVSERGGRMSPRVVQMRLKRHAIATGAPVHVHPHMLRHSFASHVLQSSGDLRAVQEMLGHASITSTQVYTALDFQHLAEVYDRTHPRAKTGKGTS</sequence>
<keyword evidence="5 10" id="KW-0159">Chromosome partition</keyword>
<dbReference type="PANTHER" id="PTHR30349">
    <property type="entry name" value="PHAGE INTEGRASE-RELATED"/>
    <property type="match status" value="1"/>
</dbReference>
<dbReference type="NCBIfam" id="TIGR02224">
    <property type="entry name" value="recomb_XerC"/>
    <property type="match status" value="1"/>
</dbReference>
<dbReference type="GO" id="GO:0051301">
    <property type="term" value="P:cell division"/>
    <property type="evidence" value="ECO:0007669"/>
    <property type="project" value="UniProtKB-UniRule"/>
</dbReference>
<comment type="subunit">
    <text evidence="10">Forms a cyclic heterotetrameric complex composed of two molecules of XerC and two molecules of XerD.</text>
</comment>
<keyword evidence="15" id="KW-1185">Reference proteome</keyword>
<dbReference type="GO" id="GO:0009037">
    <property type="term" value="F:tyrosine-based site-specific recombinase activity"/>
    <property type="evidence" value="ECO:0007669"/>
    <property type="project" value="UniProtKB-UniRule"/>
</dbReference>
<dbReference type="InterPro" id="IPR010998">
    <property type="entry name" value="Integrase_recombinase_N"/>
</dbReference>
<dbReference type="InterPro" id="IPR050090">
    <property type="entry name" value="Tyrosine_recombinase_XerCD"/>
</dbReference>
<keyword evidence="3 10" id="KW-0963">Cytoplasm</keyword>
<dbReference type="GO" id="GO:0006313">
    <property type="term" value="P:DNA transposition"/>
    <property type="evidence" value="ECO:0007669"/>
    <property type="project" value="UniProtKB-UniRule"/>
</dbReference>
<proteinExistence type="inferred from homology"/>
<dbReference type="RefSeq" id="WP_155709026.1">
    <property type="nucleotide sequence ID" value="NZ_BMWU01000011.1"/>
</dbReference>
<dbReference type="InterPro" id="IPR002104">
    <property type="entry name" value="Integrase_catalytic"/>
</dbReference>
<comment type="subcellular location">
    <subcellularLocation>
        <location evidence="1 10">Cytoplasm</location>
    </subcellularLocation>
</comment>
<evidence type="ECO:0000256" key="4">
    <source>
        <dbReference type="ARBA" id="ARBA00022618"/>
    </source>
</evidence>
<name>A0A6I3XFT8_9BURK</name>
<dbReference type="AlphaFoldDB" id="A0A6I3XFT8"/>
<comment type="caution">
    <text evidence="14">The sequence shown here is derived from an EMBL/GenBank/DDBJ whole genome shotgun (WGS) entry which is preliminary data.</text>
</comment>
<dbReference type="InterPro" id="IPR013762">
    <property type="entry name" value="Integrase-like_cat_sf"/>
</dbReference>
<evidence type="ECO:0000256" key="8">
    <source>
        <dbReference type="ARBA" id="ARBA00023172"/>
    </source>
</evidence>
<dbReference type="Pfam" id="PF02899">
    <property type="entry name" value="Phage_int_SAM_1"/>
    <property type="match status" value="1"/>
</dbReference>
<accession>A0A6I3XFT8</accession>
<evidence type="ECO:0000256" key="2">
    <source>
        <dbReference type="ARBA" id="ARBA00006657"/>
    </source>
</evidence>
<dbReference type="InterPro" id="IPR004107">
    <property type="entry name" value="Integrase_SAM-like_N"/>
</dbReference>
<comment type="similarity">
    <text evidence="2 10">Belongs to the 'phage' integrase family. XerC subfamily.</text>
</comment>
<dbReference type="Pfam" id="PF00589">
    <property type="entry name" value="Phage_integrase"/>
    <property type="match status" value="1"/>
</dbReference>
<dbReference type="GO" id="GO:0003677">
    <property type="term" value="F:DNA binding"/>
    <property type="evidence" value="ECO:0007669"/>
    <property type="project" value="UniProtKB-UniRule"/>
</dbReference>
<evidence type="ECO:0000256" key="10">
    <source>
        <dbReference type="HAMAP-Rule" id="MF_01808"/>
    </source>
</evidence>
<feature type="active site" evidence="10">
    <location>
        <position position="288"/>
    </location>
</feature>
<evidence type="ECO:0000256" key="5">
    <source>
        <dbReference type="ARBA" id="ARBA00022829"/>
    </source>
</evidence>
<evidence type="ECO:0000256" key="9">
    <source>
        <dbReference type="ARBA" id="ARBA00023306"/>
    </source>
</evidence>
<dbReference type="PROSITE" id="PS51898">
    <property type="entry name" value="TYR_RECOMBINASE"/>
    <property type="match status" value="1"/>
</dbReference>
<feature type="active site" description="O-(3'-phospho-DNA)-tyrosine intermediate" evidence="10">
    <location>
        <position position="297"/>
    </location>
</feature>
<keyword evidence="9 10" id="KW-0131">Cell cycle</keyword>
<dbReference type="InterPro" id="IPR011010">
    <property type="entry name" value="DNA_brk_join_enz"/>
</dbReference>
<keyword evidence="8 10" id="KW-0233">DNA recombination</keyword>
<gene>
    <name evidence="10 14" type="primary">xerC</name>
    <name evidence="14" type="ORF">GJV26_12090</name>
</gene>
<evidence type="ECO:0000313" key="15">
    <source>
        <dbReference type="Proteomes" id="UP000431684"/>
    </source>
</evidence>
<evidence type="ECO:0000259" key="13">
    <source>
        <dbReference type="PROSITE" id="PS51900"/>
    </source>
</evidence>
<protein>
    <recommendedName>
        <fullName evidence="10 11">Tyrosine recombinase XerC</fullName>
    </recommendedName>
</protein>
<dbReference type="GO" id="GO:0005737">
    <property type="term" value="C:cytoplasm"/>
    <property type="evidence" value="ECO:0007669"/>
    <property type="project" value="UniProtKB-SubCell"/>
</dbReference>
<evidence type="ECO:0000256" key="11">
    <source>
        <dbReference type="NCBIfam" id="TIGR02224"/>
    </source>
</evidence>
<feature type="active site" evidence="10">
    <location>
        <position position="265"/>
    </location>
</feature>
<reference evidence="14 15" key="1">
    <citation type="submission" date="2019-11" db="EMBL/GenBank/DDBJ databases">
        <title>Draft Genome Sequences of Six Type Strains of the Genus Massilia.</title>
        <authorList>
            <person name="Miess H."/>
            <person name="Frediansyah A."/>
            <person name="Goeker M."/>
            <person name="Gross H."/>
        </authorList>
    </citation>
    <scope>NUCLEOTIDE SEQUENCE [LARGE SCALE GENOMIC DNA]</scope>
    <source>
        <strain evidence="14 15">DSM 17513</strain>
    </source>
</reference>
<dbReference type="HAMAP" id="MF_01808">
    <property type="entry name" value="Recomb_XerC_XerD"/>
    <property type="match status" value="1"/>
</dbReference>
<dbReference type="PANTHER" id="PTHR30349:SF81">
    <property type="entry name" value="TYROSINE RECOMBINASE XERC"/>
    <property type="match status" value="1"/>
</dbReference>
<comment type="function">
    <text evidence="10">Site-specific tyrosine recombinase, which acts by catalyzing the cutting and rejoining of the recombining DNA molecules. The XerC-XerD complex is essential to convert dimers of the bacterial chromosome into monomers to permit their segregation at cell division. It also contributes to the segregational stability of plasmids.</text>
</comment>
<evidence type="ECO:0000256" key="6">
    <source>
        <dbReference type="ARBA" id="ARBA00022908"/>
    </source>
</evidence>
<evidence type="ECO:0000256" key="7">
    <source>
        <dbReference type="ARBA" id="ARBA00023125"/>
    </source>
</evidence>
<dbReference type="Gene3D" id="1.10.443.10">
    <property type="entry name" value="Intergrase catalytic core"/>
    <property type="match status" value="1"/>
</dbReference>
<keyword evidence="4 10" id="KW-0132">Cell division</keyword>
<feature type="domain" description="Tyr recombinase" evidence="12">
    <location>
        <begin position="113"/>
        <end position="310"/>
    </location>
</feature>
<feature type="active site" evidence="10">
    <location>
        <position position="194"/>
    </location>
</feature>
<keyword evidence="6 10" id="KW-0229">DNA integration</keyword>
<organism evidence="14 15">
    <name type="scientific">Pseudoduganella dura</name>
    <dbReference type="NCBI Taxonomy" id="321982"/>
    <lineage>
        <taxon>Bacteria</taxon>
        <taxon>Pseudomonadati</taxon>
        <taxon>Pseudomonadota</taxon>
        <taxon>Betaproteobacteria</taxon>
        <taxon>Burkholderiales</taxon>
        <taxon>Oxalobacteraceae</taxon>
        <taxon>Telluria group</taxon>
        <taxon>Pseudoduganella</taxon>
    </lineage>
</organism>
<dbReference type="InterPro" id="IPR044068">
    <property type="entry name" value="CB"/>
</dbReference>
<keyword evidence="7 10" id="KW-0238">DNA-binding</keyword>
<feature type="domain" description="Core-binding (CB)" evidence="13">
    <location>
        <begin position="9"/>
        <end position="92"/>
    </location>
</feature>
<dbReference type="Proteomes" id="UP000431684">
    <property type="component" value="Unassembled WGS sequence"/>
</dbReference>
<dbReference type="InterPro" id="IPR011931">
    <property type="entry name" value="Recomb_XerC"/>
</dbReference>
<dbReference type="EMBL" id="WNWM01000002">
    <property type="protein sequence ID" value="MUI13193.1"/>
    <property type="molecule type" value="Genomic_DNA"/>
</dbReference>
<feature type="active site" evidence="10">
    <location>
        <position position="262"/>
    </location>
</feature>
<dbReference type="Gene3D" id="1.10.150.130">
    <property type="match status" value="1"/>
</dbReference>
<dbReference type="GO" id="GO:0007059">
    <property type="term" value="P:chromosome segregation"/>
    <property type="evidence" value="ECO:0007669"/>
    <property type="project" value="UniProtKB-UniRule"/>
</dbReference>
<dbReference type="OrthoDB" id="9801717at2"/>
<dbReference type="PROSITE" id="PS51900">
    <property type="entry name" value="CB"/>
    <property type="match status" value="1"/>
</dbReference>
<evidence type="ECO:0000313" key="14">
    <source>
        <dbReference type="EMBL" id="MUI13193.1"/>
    </source>
</evidence>
<feature type="active site" evidence="10">
    <location>
        <position position="157"/>
    </location>
</feature>
<evidence type="ECO:0000259" key="12">
    <source>
        <dbReference type="PROSITE" id="PS51898"/>
    </source>
</evidence>